<evidence type="ECO:0000313" key="2">
    <source>
        <dbReference type="Proteomes" id="UP000244336"/>
    </source>
</evidence>
<dbReference type="Proteomes" id="UP000244336">
    <property type="component" value="Chromosome 7"/>
</dbReference>
<organism evidence="1 2">
    <name type="scientific">Panicum hallii var. hallii</name>
    <dbReference type="NCBI Taxonomy" id="1504633"/>
    <lineage>
        <taxon>Eukaryota</taxon>
        <taxon>Viridiplantae</taxon>
        <taxon>Streptophyta</taxon>
        <taxon>Embryophyta</taxon>
        <taxon>Tracheophyta</taxon>
        <taxon>Spermatophyta</taxon>
        <taxon>Magnoliopsida</taxon>
        <taxon>Liliopsida</taxon>
        <taxon>Poales</taxon>
        <taxon>Poaceae</taxon>
        <taxon>PACMAD clade</taxon>
        <taxon>Panicoideae</taxon>
        <taxon>Panicodae</taxon>
        <taxon>Paniceae</taxon>
        <taxon>Panicinae</taxon>
        <taxon>Panicum</taxon>
        <taxon>Panicum sect. Panicum</taxon>
    </lineage>
</organism>
<sequence>MRMNKRLDLFALAVDSASPSVRAVVRVRSCWSSLQVLAACWEACVPPALWARSFLPSATVSSSSSVRRRWSSLPSPTSTLSLCCKISPHRPHASSESCRMPMSLVVSAGELLGDGGGALQSGRVAFAGFVLLMRVGVRFPLEDCNVIGSYVESCCKTSALVTYIVWFL</sequence>
<dbReference type="AlphaFoldDB" id="A0A2T7CZK2"/>
<gene>
    <name evidence="1" type="ORF">GQ55_7G274000</name>
</gene>
<reference evidence="1 2" key="1">
    <citation type="submission" date="2018-04" db="EMBL/GenBank/DDBJ databases">
        <title>WGS assembly of Panicum hallii var. hallii HAL2.</title>
        <authorList>
            <person name="Lovell J."/>
            <person name="Jenkins J."/>
            <person name="Lowry D."/>
            <person name="Mamidi S."/>
            <person name="Sreedasyam A."/>
            <person name="Weng X."/>
            <person name="Barry K."/>
            <person name="Bonette J."/>
            <person name="Campitelli B."/>
            <person name="Daum C."/>
            <person name="Gordon S."/>
            <person name="Gould B."/>
            <person name="Lipzen A."/>
            <person name="MacQueen A."/>
            <person name="Palacio-Mejia J."/>
            <person name="Plott C."/>
            <person name="Shakirov E."/>
            <person name="Shu S."/>
            <person name="Yoshinaga Y."/>
            <person name="Zane M."/>
            <person name="Rokhsar D."/>
            <person name="Grimwood J."/>
            <person name="Schmutz J."/>
            <person name="Juenger T."/>
        </authorList>
    </citation>
    <scope>NUCLEOTIDE SEQUENCE [LARGE SCALE GENOMIC DNA]</scope>
    <source>
        <strain evidence="2">cv. HAL2</strain>
    </source>
</reference>
<dbReference type="Gramene" id="PUZ48777">
    <property type="protein sequence ID" value="PUZ48777"/>
    <property type="gene ID" value="GQ55_7G274000"/>
</dbReference>
<keyword evidence="2" id="KW-1185">Reference proteome</keyword>
<accession>A0A2T7CZK2</accession>
<protein>
    <submittedName>
        <fullName evidence="1">Uncharacterized protein</fullName>
    </submittedName>
</protein>
<name>A0A2T7CZK2_9POAL</name>
<dbReference type="EMBL" id="CM009755">
    <property type="protein sequence ID" value="PUZ48777.1"/>
    <property type="molecule type" value="Genomic_DNA"/>
</dbReference>
<proteinExistence type="predicted"/>
<evidence type="ECO:0000313" key="1">
    <source>
        <dbReference type="EMBL" id="PUZ48777.1"/>
    </source>
</evidence>